<evidence type="ECO:0000313" key="1">
    <source>
        <dbReference type="EMBL" id="CAF1705070.1"/>
    </source>
</evidence>
<name>A0A816ICB3_BRANA</name>
<sequence>MEEATKSVWNLTKILLKLIKFSLLYFSFVEKFSQTSSCQGQERSFFHSSSVVRALPPISLS</sequence>
<reference evidence="1" key="1">
    <citation type="submission" date="2021-01" db="EMBL/GenBank/DDBJ databases">
        <authorList>
            <consortium name="Genoscope - CEA"/>
            <person name="William W."/>
        </authorList>
    </citation>
    <scope>NUCLEOTIDE SEQUENCE</scope>
</reference>
<dbReference type="EMBL" id="HG994367">
    <property type="protein sequence ID" value="CAF1705070.1"/>
    <property type="molecule type" value="Genomic_DNA"/>
</dbReference>
<proteinExistence type="predicted"/>
<gene>
    <name evidence="1" type="ORF">DARMORV10_C03P49940.1</name>
</gene>
<organism evidence="1">
    <name type="scientific">Brassica napus</name>
    <name type="common">Rape</name>
    <dbReference type="NCBI Taxonomy" id="3708"/>
    <lineage>
        <taxon>Eukaryota</taxon>
        <taxon>Viridiplantae</taxon>
        <taxon>Streptophyta</taxon>
        <taxon>Embryophyta</taxon>
        <taxon>Tracheophyta</taxon>
        <taxon>Spermatophyta</taxon>
        <taxon>Magnoliopsida</taxon>
        <taxon>eudicotyledons</taxon>
        <taxon>Gunneridae</taxon>
        <taxon>Pentapetalae</taxon>
        <taxon>rosids</taxon>
        <taxon>malvids</taxon>
        <taxon>Brassicales</taxon>
        <taxon>Brassicaceae</taxon>
        <taxon>Brassiceae</taxon>
        <taxon>Brassica</taxon>
    </lineage>
</organism>
<accession>A0A816ICB3</accession>
<dbReference type="Proteomes" id="UP001295469">
    <property type="component" value="Chromosome C03"/>
</dbReference>
<protein>
    <submittedName>
        <fullName evidence="1">(rape) hypothetical protein</fullName>
    </submittedName>
</protein>
<dbReference type="AlphaFoldDB" id="A0A816ICB3"/>